<dbReference type="STRING" id="1963862.B4O97_16340"/>
<accession>A0A1Y1RV65</accession>
<feature type="non-terminal residue" evidence="1">
    <location>
        <position position="1"/>
    </location>
</feature>
<dbReference type="EMBL" id="MWQY01000023">
    <property type="protein sequence ID" value="ORC31833.1"/>
    <property type="molecule type" value="Genomic_DNA"/>
</dbReference>
<comment type="caution">
    <text evidence="1">The sequence shown here is derived from an EMBL/GenBank/DDBJ whole genome shotgun (WGS) entry which is preliminary data.</text>
</comment>
<sequence length="104" mass="11650">YAWLANRFAIRRAQPSNEYTEGMGLFLSGFFAHYRQNPDGFACRTLGLRIALRFAGPSPQMNIRKGWGFFYRASSRTIGRILTDSPAVRLACESLCDSLGPALK</sequence>
<name>A0A1Y1RV65_9SPIO</name>
<protein>
    <submittedName>
        <fullName evidence="1">Uncharacterized protein</fullName>
    </submittedName>
</protein>
<evidence type="ECO:0000313" key="1">
    <source>
        <dbReference type="EMBL" id="ORC31833.1"/>
    </source>
</evidence>
<dbReference type="AlphaFoldDB" id="A0A1Y1RV65"/>
<gene>
    <name evidence="1" type="ORF">B4O97_16340</name>
</gene>
<keyword evidence="2" id="KW-1185">Reference proteome</keyword>
<dbReference type="Proteomes" id="UP000192343">
    <property type="component" value="Unassembled WGS sequence"/>
</dbReference>
<reference evidence="1 2" key="1">
    <citation type="submission" date="2017-03" db="EMBL/GenBank/DDBJ databases">
        <title>Draft Genome sequence of Marispirochaeta sp. strain JC444.</title>
        <authorList>
            <person name="Shivani Y."/>
            <person name="Subhash Y."/>
            <person name="Sasikala C."/>
            <person name="Ramana C."/>
        </authorList>
    </citation>
    <scope>NUCLEOTIDE SEQUENCE [LARGE SCALE GENOMIC DNA]</scope>
    <source>
        <strain evidence="1 2">JC444</strain>
    </source>
</reference>
<proteinExistence type="predicted"/>
<evidence type="ECO:0000313" key="2">
    <source>
        <dbReference type="Proteomes" id="UP000192343"/>
    </source>
</evidence>
<organism evidence="1 2">
    <name type="scientific">Marispirochaeta aestuarii</name>
    <dbReference type="NCBI Taxonomy" id="1963862"/>
    <lineage>
        <taxon>Bacteria</taxon>
        <taxon>Pseudomonadati</taxon>
        <taxon>Spirochaetota</taxon>
        <taxon>Spirochaetia</taxon>
        <taxon>Spirochaetales</taxon>
        <taxon>Spirochaetaceae</taxon>
        <taxon>Marispirochaeta</taxon>
    </lineage>
</organism>